<dbReference type="InterPro" id="IPR014729">
    <property type="entry name" value="Rossmann-like_a/b/a_fold"/>
</dbReference>
<sequence>MEMYQKIAVAVDFSEGSKKAFKQAIEYAKNFQSSLLLIHVVDTKSFGSIAAYDPKYAQELKKEAEEELAKWKEAAEKEGVKDVEVSVEEGAAKAVLTNLDVDLVVCGATGLNKVEKWLLGSVAERIVRYSKCDVLVVR</sequence>
<dbReference type="InterPro" id="IPR006015">
    <property type="entry name" value="Universal_stress_UspA"/>
</dbReference>
<dbReference type="AlphaFoldDB" id="A0A540V1T2"/>
<dbReference type="SUPFAM" id="SSF52402">
    <property type="entry name" value="Adenine nucleotide alpha hydrolases-like"/>
    <property type="match status" value="1"/>
</dbReference>
<comment type="subcellular location">
    <subcellularLocation>
        <location evidence="2">Cytoplasm</location>
    </subcellularLocation>
</comment>
<protein>
    <recommendedName>
        <fullName evidence="2">Universal stress protein</fullName>
    </recommendedName>
</protein>
<dbReference type="Gene3D" id="3.40.50.620">
    <property type="entry name" value="HUPs"/>
    <property type="match status" value="1"/>
</dbReference>
<dbReference type="CDD" id="cd00293">
    <property type="entry name" value="USP-like"/>
    <property type="match status" value="1"/>
</dbReference>
<dbReference type="InterPro" id="IPR006016">
    <property type="entry name" value="UspA"/>
</dbReference>
<evidence type="ECO:0000313" key="5">
    <source>
        <dbReference type="Proteomes" id="UP000315753"/>
    </source>
</evidence>
<accession>A0A540V1T2</accession>
<keyword evidence="2" id="KW-0963">Cytoplasm</keyword>
<dbReference type="PANTHER" id="PTHR46268">
    <property type="entry name" value="STRESS RESPONSE PROTEIN NHAX"/>
    <property type="match status" value="1"/>
</dbReference>
<comment type="caution">
    <text evidence="4">The sequence shown here is derived from an EMBL/GenBank/DDBJ whole genome shotgun (WGS) entry which is preliminary data.</text>
</comment>
<dbReference type="PIRSF" id="PIRSF006276">
    <property type="entry name" value="UspA"/>
    <property type="match status" value="1"/>
</dbReference>
<dbReference type="RefSeq" id="WP_141602471.1">
    <property type="nucleotide sequence ID" value="NZ_JARMSB010000021.1"/>
</dbReference>
<dbReference type="OrthoDB" id="9794782at2"/>
<evidence type="ECO:0000256" key="1">
    <source>
        <dbReference type="ARBA" id="ARBA00008791"/>
    </source>
</evidence>
<evidence type="ECO:0000313" key="4">
    <source>
        <dbReference type="EMBL" id="TQE90678.1"/>
    </source>
</evidence>
<dbReference type="PANTHER" id="PTHR46268:SF6">
    <property type="entry name" value="UNIVERSAL STRESS PROTEIN UP12"/>
    <property type="match status" value="1"/>
</dbReference>
<dbReference type="GO" id="GO:0005737">
    <property type="term" value="C:cytoplasm"/>
    <property type="evidence" value="ECO:0007669"/>
    <property type="project" value="UniProtKB-SubCell"/>
</dbReference>
<name>A0A540V1T2_9BACL</name>
<evidence type="ECO:0000256" key="2">
    <source>
        <dbReference type="PIRNR" id="PIRNR006276"/>
    </source>
</evidence>
<comment type="similarity">
    <text evidence="1 2">Belongs to the universal stress protein A family.</text>
</comment>
<dbReference type="EMBL" id="VIGD01000010">
    <property type="protein sequence ID" value="TQE90678.1"/>
    <property type="molecule type" value="Genomic_DNA"/>
</dbReference>
<dbReference type="Proteomes" id="UP000315753">
    <property type="component" value="Unassembled WGS sequence"/>
</dbReference>
<gene>
    <name evidence="4" type="ORF">FKZ59_09235</name>
</gene>
<dbReference type="Pfam" id="PF00582">
    <property type="entry name" value="Usp"/>
    <property type="match status" value="1"/>
</dbReference>
<proteinExistence type="inferred from homology"/>
<organism evidence="4 5">
    <name type="scientific">Ureibacillus terrenus</name>
    <dbReference type="NCBI Taxonomy" id="118246"/>
    <lineage>
        <taxon>Bacteria</taxon>
        <taxon>Bacillati</taxon>
        <taxon>Bacillota</taxon>
        <taxon>Bacilli</taxon>
        <taxon>Bacillales</taxon>
        <taxon>Caryophanaceae</taxon>
        <taxon>Ureibacillus</taxon>
    </lineage>
</organism>
<reference evidence="4 5" key="1">
    <citation type="submission" date="2019-06" db="EMBL/GenBank/DDBJ databases">
        <title>Genome sequence of Ureibacillus terrenus.</title>
        <authorList>
            <person name="Maclea K.S."/>
            <person name="Simoes M."/>
        </authorList>
    </citation>
    <scope>NUCLEOTIDE SEQUENCE [LARGE SCALE GENOMIC DNA]</scope>
    <source>
        <strain evidence="4 5">ATCC BAA-384</strain>
    </source>
</reference>
<feature type="domain" description="UspA" evidence="3">
    <location>
        <begin position="3"/>
        <end position="138"/>
    </location>
</feature>
<keyword evidence="5" id="KW-1185">Reference proteome</keyword>
<evidence type="ECO:0000259" key="3">
    <source>
        <dbReference type="Pfam" id="PF00582"/>
    </source>
</evidence>
<dbReference type="PRINTS" id="PR01438">
    <property type="entry name" value="UNVRSLSTRESS"/>
</dbReference>